<evidence type="ECO:0000256" key="3">
    <source>
        <dbReference type="ARBA" id="ARBA00023002"/>
    </source>
</evidence>
<evidence type="ECO:0000256" key="1">
    <source>
        <dbReference type="ARBA" id="ARBA00001962"/>
    </source>
</evidence>
<evidence type="ECO:0000259" key="5">
    <source>
        <dbReference type="Pfam" id="PF25137"/>
    </source>
</evidence>
<dbReference type="EMBL" id="AE017340">
    <property type="protein sequence ID" value="AAV82250.1"/>
    <property type="molecule type" value="Genomic_DNA"/>
</dbReference>
<evidence type="ECO:0000313" key="6">
    <source>
        <dbReference type="EMBL" id="AAV82250.1"/>
    </source>
</evidence>
<dbReference type="Gene3D" id="1.20.1090.10">
    <property type="entry name" value="Dehydroquinate synthase-like - alpha domain"/>
    <property type="match status" value="1"/>
</dbReference>
<dbReference type="PANTHER" id="PTHR11496">
    <property type="entry name" value="ALCOHOL DEHYDROGENASE"/>
    <property type="match status" value="1"/>
</dbReference>
<keyword evidence="3" id="KW-0560">Oxidoreductase</keyword>
<dbReference type="InterPro" id="IPR056798">
    <property type="entry name" value="ADH_Fe_C"/>
</dbReference>
<gene>
    <name evidence="6" type="ordered locus">IL1410</name>
</gene>
<dbReference type="FunFam" id="1.20.1090.10:FF:000001">
    <property type="entry name" value="Aldehyde-alcohol dehydrogenase"/>
    <property type="match status" value="1"/>
</dbReference>
<dbReference type="eggNOG" id="COG1454">
    <property type="taxonomic scope" value="Bacteria"/>
</dbReference>
<dbReference type="PANTHER" id="PTHR11496:SF102">
    <property type="entry name" value="ALCOHOL DEHYDROGENASE 4"/>
    <property type="match status" value="1"/>
</dbReference>
<dbReference type="STRING" id="283942.IL1410"/>
<dbReference type="SUPFAM" id="SSF56796">
    <property type="entry name" value="Dehydroquinate synthase-like"/>
    <property type="match status" value="1"/>
</dbReference>
<dbReference type="GO" id="GO:0046872">
    <property type="term" value="F:metal ion binding"/>
    <property type="evidence" value="ECO:0007669"/>
    <property type="project" value="InterPro"/>
</dbReference>
<dbReference type="HOGENOM" id="CLU_007207_0_0_6"/>
<feature type="domain" description="Fe-containing alcohol dehydrogenase-like C-terminal" evidence="5">
    <location>
        <begin position="153"/>
        <end position="348"/>
    </location>
</feature>
<sequence>MTDKGVLDAGLIQPIVAELKSQGITGIVIYSEISAEPETHVVESCRDVFINESCDGIIGIGGGSAMDTAKAVAVYQSEKRALNELFGENNCARRTVPLICLPTTAGTGSEVTNISILSDVEAQLKKGIVSDELLPDVAIVAPELTQSCPPSVTAASGIDALVHAVESYISNFASDITRALSVGAIKMIVNALPDAYRRPDDLDARERMATGSLMAGLAFGNAGVGAVHALAYPLGGRYHLSHGVSNALMFTHVMRWNLSSCPNDFLNIALAMGAEATISEADAGDFVIEKLESLCRAVEIPGGLREFGIERSDLRSIAEAASGVTRLLRNNPRELSVDDIEAIYQAAY</sequence>
<evidence type="ECO:0000256" key="2">
    <source>
        <dbReference type="ARBA" id="ARBA00007358"/>
    </source>
</evidence>
<accession>Q5QWG4</accession>
<dbReference type="CDD" id="cd08551">
    <property type="entry name" value="Fe-ADH"/>
    <property type="match status" value="1"/>
</dbReference>
<dbReference type="FunFam" id="3.40.50.1970:FF:000003">
    <property type="entry name" value="Alcohol dehydrogenase, iron-containing"/>
    <property type="match status" value="1"/>
</dbReference>
<organism evidence="6 7">
    <name type="scientific">Idiomarina loihiensis (strain ATCC BAA-735 / DSM 15497 / L2-TR)</name>
    <dbReference type="NCBI Taxonomy" id="283942"/>
    <lineage>
        <taxon>Bacteria</taxon>
        <taxon>Pseudomonadati</taxon>
        <taxon>Pseudomonadota</taxon>
        <taxon>Gammaproteobacteria</taxon>
        <taxon>Alteromonadales</taxon>
        <taxon>Idiomarinaceae</taxon>
        <taxon>Idiomarina</taxon>
    </lineage>
</organism>
<evidence type="ECO:0000259" key="4">
    <source>
        <dbReference type="Pfam" id="PF00465"/>
    </source>
</evidence>
<evidence type="ECO:0000313" key="7">
    <source>
        <dbReference type="Proteomes" id="UP000001171"/>
    </source>
</evidence>
<dbReference type="InterPro" id="IPR039697">
    <property type="entry name" value="Alcohol_dehydrogenase_Fe"/>
</dbReference>
<dbReference type="Gene3D" id="3.40.50.1970">
    <property type="match status" value="1"/>
</dbReference>
<dbReference type="AlphaFoldDB" id="Q5QWG4"/>
<dbReference type="InterPro" id="IPR001670">
    <property type="entry name" value="ADH_Fe/GldA"/>
</dbReference>
<dbReference type="Pfam" id="PF25137">
    <property type="entry name" value="ADH_Fe_C"/>
    <property type="match status" value="1"/>
</dbReference>
<proteinExistence type="inferred from homology"/>
<protein>
    <submittedName>
        <fullName evidence="6">Alcohol dehydrogenase, class IV</fullName>
    </submittedName>
</protein>
<reference evidence="6 7" key="1">
    <citation type="journal article" date="2004" name="Proc. Natl. Acad. Sci. U.S.A.">
        <title>Genome sequence of the deep-sea gamma-proteobacterium Idiomarina loihiensis reveals amino acid fermentation as a source of carbon and energy.</title>
        <authorList>
            <person name="Hou S."/>
            <person name="Saw J.H."/>
            <person name="Lee K.S."/>
            <person name="Freitas T.A."/>
            <person name="Belisle C."/>
            <person name="Kawarabayasi Y."/>
            <person name="Donachie S.P."/>
            <person name="Pikina A."/>
            <person name="Galperin M.Y."/>
            <person name="Koonin E.V."/>
            <person name="Makarova K.S."/>
            <person name="Omelchenko M.V."/>
            <person name="Sorokin A."/>
            <person name="Wolf Y.I."/>
            <person name="Li Q.X."/>
            <person name="Keum Y.S."/>
            <person name="Campbell S."/>
            <person name="Denery J."/>
            <person name="Aizawa S."/>
            <person name="Shibata S."/>
            <person name="Malahoff A."/>
            <person name="Alam M."/>
        </authorList>
    </citation>
    <scope>NUCLEOTIDE SEQUENCE [LARGE SCALE GENOMIC DNA]</scope>
    <source>
        <strain evidence="7">ATCC BAA-735 / DSM 15497 / L2-TR</strain>
    </source>
</reference>
<keyword evidence="7" id="KW-1185">Reference proteome</keyword>
<name>Q5QWG4_IDILO</name>
<dbReference type="Proteomes" id="UP000001171">
    <property type="component" value="Chromosome"/>
</dbReference>
<comment type="cofactor">
    <cofactor evidence="1">
        <name>Fe cation</name>
        <dbReference type="ChEBI" id="CHEBI:24875"/>
    </cofactor>
</comment>
<dbReference type="GO" id="GO:0004022">
    <property type="term" value="F:alcohol dehydrogenase (NAD+) activity"/>
    <property type="evidence" value="ECO:0007669"/>
    <property type="project" value="TreeGrafter"/>
</dbReference>
<comment type="similarity">
    <text evidence="2">Belongs to the iron-containing alcohol dehydrogenase family.</text>
</comment>
<feature type="domain" description="Alcohol dehydrogenase iron-type/glycerol dehydrogenase GldA" evidence="4">
    <location>
        <begin position="2"/>
        <end position="142"/>
    </location>
</feature>
<dbReference type="Pfam" id="PF00465">
    <property type="entry name" value="Fe-ADH"/>
    <property type="match status" value="1"/>
</dbReference>
<dbReference type="KEGG" id="ilo:IL1410"/>